<dbReference type="SUPFAM" id="SSF46785">
    <property type="entry name" value="Winged helix' DNA-binding domain"/>
    <property type="match status" value="1"/>
</dbReference>
<sequence>MSMGSGFDADAVSDVVSQRADVLACLADGPKHNRDLQEELGVSRSTAYKALRELEEHSLVERTDDGFGLTLTGRLAFDQHAQYTDAIEVLCVPGSLLTVLPSDAIDSLAVLRGADVVFAERHAPNLPVNTIEDIVHEATALRGMSPVLLPLYVELFHECIVDGDLDANLLLETPVVEHLFDQYRTAAVEVVETGDTHLWNIDETLPFGLVVVDEPDPMVALIVYDDSGGLRGVITNSTASAVAWGRNVWERYRSDARPITLE</sequence>
<proteinExistence type="predicted"/>
<dbReference type="Pfam" id="PF25213">
    <property type="entry name" value="HVO_A0261_N"/>
    <property type="match status" value="1"/>
</dbReference>
<feature type="domain" description="Methanogenesis regulatory protein FilR1 middle" evidence="1">
    <location>
        <begin position="124"/>
        <end position="255"/>
    </location>
</feature>
<organism evidence="3 4">
    <name type="scientific">Halogranum amylolyticum</name>
    <dbReference type="NCBI Taxonomy" id="660520"/>
    <lineage>
        <taxon>Archaea</taxon>
        <taxon>Methanobacteriati</taxon>
        <taxon>Methanobacteriota</taxon>
        <taxon>Stenosarchaea group</taxon>
        <taxon>Halobacteria</taxon>
        <taxon>Halobacteriales</taxon>
        <taxon>Haloferacaceae</taxon>
    </lineage>
</organism>
<evidence type="ECO:0000259" key="1">
    <source>
        <dbReference type="Pfam" id="PF08350"/>
    </source>
</evidence>
<dbReference type="AlphaFoldDB" id="A0A1H8RXV8"/>
<dbReference type="InterPro" id="IPR057527">
    <property type="entry name" value="HVO_A0261-like_N"/>
</dbReference>
<reference evidence="4" key="1">
    <citation type="submission" date="2016-10" db="EMBL/GenBank/DDBJ databases">
        <authorList>
            <person name="Varghese N."/>
            <person name="Submissions S."/>
        </authorList>
    </citation>
    <scope>NUCLEOTIDE SEQUENCE [LARGE SCALE GENOMIC DNA]</scope>
    <source>
        <strain evidence="4">CGMCC 1.10121</strain>
    </source>
</reference>
<dbReference type="Gene3D" id="1.10.10.10">
    <property type="entry name" value="Winged helix-like DNA-binding domain superfamily/Winged helix DNA-binding domain"/>
    <property type="match status" value="1"/>
</dbReference>
<dbReference type="InterPro" id="IPR036390">
    <property type="entry name" value="WH_DNA-bd_sf"/>
</dbReference>
<dbReference type="Pfam" id="PF08350">
    <property type="entry name" value="FilR1_middle"/>
    <property type="match status" value="1"/>
</dbReference>
<dbReference type="Proteomes" id="UP000199126">
    <property type="component" value="Unassembled WGS sequence"/>
</dbReference>
<evidence type="ECO:0000313" key="3">
    <source>
        <dbReference type="EMBL" id="SEO71137.1"/>
    </source>
</evidence>
<evidence type="ECO:0000313" key="4">
    <source>
        <dbReference type="Proteomes" id="UP000199126"/>
    </source>
</evidence>
<dbReference type="CDD" id="cd00090">
    <property type="entry name" value="HTH_ARSR"/>
    <property type="match status" value="1"/>
</dbReference>
<dbReference type="InterPro" id="IPR011991">
    <property type="entry name" value="ArsR-like_HTH"/>
</dbReference>
<feature type="domain" description="HVO-A0261-like N-terminal" evidence="2">
    <location>
        <begin position="17"/>
        <end position="88"/>
    </location>
</feature>
<dbReference type="EMBL" id="FODV01000004">
    <property type="protein sequence ID" value="SEO71137.1"/>
    <property type="molecule type" value="Genomic_DNA"/>
</dbReference>
<name>A0A1H8RXV8_9EURY</name>
<evidence type="ECO:0000259" key="2">
    <source>
        <dbReference type="Pfam" id="PF25213"/>
    </source>
</evidence>
<protein>
    <submittedName>
        <fullName evidence="3">Predicted transcriptional regulator, contains HTH domain</fullName>
    </submittedName>
</protein>
<accession>A0A1H8RXV8</accession>
<gene>
    <name evidence="3" type="ORF">SAMN04487948_104306</name>
</gene>
<keyword evidence="4" id="KW-1185">Reference proteome</keyword>
<dbReference type="InterPro" id="IPR036388">
    <property type="entry name" value="WH-like_DNA-bd_sf"/>
</dbReference>
<dbReference type="InterPro" id="IPR013561">
    <property type="entry name" value="FilR1_middle_dom"/>
</dbReference>